<organism evidence="1">
    <name type="scientific">marine metagenome</name>
    <dbReference type="NCBI Taxonomy" id="408172"/>
    <lineage>
        <taxon>unclassified sequences</taxon>
        <taxon>metagenomes</taxon>
        <taxon>ecological metagenomes</taxon>
    </lineage>
</organism>
<dbReference type="AlphaFoldDB" id="A0A382RRJ3"/>
<proteinExistence type="predicted"/>
<sequence>MDELVTRGIRTVVDLRMTAEMESEPNVFAGSKVVCYFHVNVMGDEWSGQE</sequence>
<reference evidence="1" key="1">
    <citation type="submission" date="2018-05" db="EMBL/GenBank/DDBJ databases">
        <authorList>
            <person name="Lanie J.A."/>
            <person name="Ng W.-L."/>
            <person name="Kazmierczak K.M."/>
            <person name="Andrzejewski T.M."/>
            <person name="Davidsen T.M."/>
            <person name="Wayne K.J."/>
            <person name="Tettelin H."/>
            <person name="Glass J.I."/>
            <person name="Rusch D."/>
            <person name="Podicherti R."/>
            <person name="Tsui H.-C.T."/>
            <person name="Winkler M.E."/>
        </authorList>
    </citation>
    <scope>NUCLEOTIDE SEQUENCE</scope>
</reference>
<name>A0A382RRJ3_9ZZZZ</name>
<evidence type="ECO:0000313" key="1">
    <source>
        <dbReference type="EMBL" id="SVD00276.1"/>
    </source>
</evidence>
<protein>
    <submittedName>
        <fullName evidence="1">Uncharacterized protein</fullName>
    </submittedName>
</protein>
<dbReference type="EMBL" id="UINC01123657">
    <property type="protein sequence ID" value="SVD00276.1"/>
    <property type="molecule type" value="Genomic_DNA"/>
</dbReference>
<accession>A0A382RRJ3</accession>
<gene>
    <name evidence="1" type="ORF">METZ01_LOCUS353130</name>
</gene>